<dbReference type="PANTHER" id="PTHR37984:SF5">
    <property type="entry name" value="PROTEIN NYNRIN-LIKE"/>
    <property type="match status" value="1"/>
</dbReference>
<organism evidence="9 11">
    <name type="scientific">Didymodactylos carnosus</name>
    <dbReference type="NCBI Taxonomy" id="1234261"/>
    <lineage>
        <taxon>Eukaryota</taxon>
        <taxon>Metazoa</taxon>
        <taxon>Spiralia</taxon>
        <taxon>Gnathifera</taxon>
        <taxon>Rotifera</taxon>
        <taxon>Eurotatoria</taxon>
        <taxon>Bdelloidea</taxon>
        <taxon>Philodinida</taxon>
        <taxon>Philodinidae</taxon>
        <taxon>Didymodactylos</taxon>
    </lineage>
</organism>
<dbReference type="InterPro" id="IPR050951">
    <property type="entry name" value="Retrovirus_Pol_polyprotein"/>
</dbReference>
<dbReference type="EMBL" id="CAJOBA010008928">
    <property type="protein sequence ID" value="CAF3839798.1"/>
    <property type="molecule type" value="Genomic_DNA"/>
</dbReference>
<evidence type="ECO:0000256" key="2">
    <source>
        <dbReference type="ARBA" id="ARBA00022695"/>
    </source>
</evidence>
<evidence type="ECO:0000313" key="10">
    <source>
        <dbReference type="EMBL" id="CAF3839798.1"/>
    </source>
</evidence>
<dbReference type="Proteomes" id="UP000682733">
    <property type="component" value="Unassembled WGS sequence"/>
</dbReference>
<dbReference type="GO" id="GO:0004519">
    <property type="term" value="F:endonuclease activity"/>
    <property type="evidence" value="ECO:0007669"/>
    <property type="project" value="UniProtKB-KW"/>
</dbReference>
<keyword evidence="5" id="KW-0378">Hydrolase</keyword>
<dbReference type="SUPFAM" id="SSF56672">
    <property type="entry name" value="DNA/RNA polymerases"/>
    <property type="match status" value="1"/>
</dbReference>
<evidence type="ECO:0000256" key="4">
    <source>
        <dbReference type="ARBA" id="ARBA00022759"/>
    </source>
</evidence>
<name>A0A8S2E5S5_9BILA</name>
<evidence type="ECO:0000259" key="8">
    <source>
        <dbReference type="PROSITE" id="PS50878"/>
    </source>
</evidence>
<keyword evidence="4" id="KW-0255">Endonuclease</keyword>
<evidence type="ECO:0000256" key="7">
    <source>
        <dbReference type="SAM" id="MobiDB-lite"/>
    </source>
</evidence>
<dbReference type="CDD" id="cd09274">
    <property type="entry name" value="RNase_HI_RT_Ty3"/>
    <property type="match status" value="1"/>
</dbReference>
<dbReference type="GO" id="GO:0016787">
    <property type="term" value="F:hydrolase activity"/>
    <property type="evidence" value="ECO:0007669"/>
    <property type="project" value="UniProtKB-KW"/>
</dbReference>
<dbReference type="GO" id="GO:0003964">
    <property type="term" value="F:RNA-directed DNA polymerase activity"/>
    <property type="evidence" value="ECO:0007669"/>
    <property type="project" value="UniProtKB-KW"/>
</dbReference>
<feature type="region of interest" description="Disordered" evidence="7">
    <location>
        <begin position="552"/>
        <end position="574"/>
    </location>
</feature>
<keyword evidence="1" id="KW-0808">Transferase</keyword>
<dbReference type="Gene3D" id="3.10.20.370">
    <property type="match status" value="1"/>
</dbReference>
<dbReference type="InterPro" id="IPR043502">
    <property type="entry name" value="DNA/RNA_pol_sf"/>
</dbReference>
<evidence type="ECO:0000313" key="9">
    <source>
        <dbReference type="EMBL" id="CAF1076070.1"/>
    </source>
</evidence>
<dbReference type="Gene3D" id="3.10.10.10">
    <property type="entry name" value="HIV Type 1 Reverse Transcriptase, subunit A, domain 1"/>
    <property type="match status" value="1"/>
</dbReference>
<evidence type="ECO:0000256" key="1">
    <source>
        <dbReference type="ARBA" id="ARBA00022679"/>
    </source>
</evidence>
<dbReference type="Pfam" id="PF17917">
    <property type="entry name" value="RT_RNaseH"/>
    <property type="match status" value="1"/>
</dbReference>
<feature type="region of interest" description="Disordered" evidence="7">
    <location>
        <begin position="515"/>
        <end position="537"/>
    </location>
</feature>
<dbReference type="Proteomes" id="UP000677228">
    <property type="component" value="Unassembled WGS sequence"/>
</dbReference>
<dbReference type="PANTHER" id="PTHR37984">
    <property type="entry name" value="PROTEIN CBG26694"/>
    <property type="match status" value="1"/>
</dbReference>
<accession>A0A8S2E5S5</accession>
<evidence type="ECO:0000313" key="11">
    <source>
        <dbReference type="Proteomes" id="UP000677228"/>
    </source>
</evidence>
<dbReference type="InterPro" id="IPR043128">
    <property type="entry name" value="Rev_trsase/Diguanyl_cyclase"/>
</dbReference>
<keyword evidence="6" id="KW-0695">RNA-directed DNA polymerase</keyword>
<dbReference type="EMBL" id="CAJNOK010008912">
    <property type="protein sequence ID" value="CAF1076070.1"/>
    <property type="molecule type" value="Genomic_DNA"/>
</dbReference>
<feature type="compositionally biased region" description="Acidic residues" evidence="7">
    <location>
        <begin position="519"/>
        <end position="529"/>
    </location>
</feature>
<dbReference type="FunFam" id="3.10.20.370:FF:000001">
    <property type="entry name" value="Retrovirus-related Pol polyprotein from transposon 17.6-like protein"/>
    <property type="match status" value="1"/>
</dbReference>
<keyword evidence="3" id="KW-0540">Nuclease</keyword>
<dbReference type="InterPro" id="IPR041373">
    <property type="entry name" value="RT_RNaseH"/>
</dbReference>
<comment type="caution">
    <text evidence="9">The sequence shown here is derived from an EMBL/GenBank/DDBJ whole genome shotgun (WGS) entry which is preliminary data.</text>
</comment>
<protein>
    <recommendedName>
        <fullName evidence="8">Reverse transcriptase domain-containing protein</fullName>
    </recommendedName>
</protein>
<dbReference type="AlphaFoldDB" id="A0A8S2E5S5"/>
<sequence length="603" mass="69314">MTHSSSNRRAAVNNEPLFTAKHAGLNVSHQCAKCRQSFLTGNDLQTHLRDSCYPEEVRKNIAKLVQHIGDSRQRKQIEDILWKHKQIFDSAPSIINISPQTAIKTADHPPIYSKQYPASLKDQQIKTAEINKLLERRQIEESTSPWSSPVVLVKKKDKTVRFCVDYRRLNEITIKDKFPLPKIEEIFDQLSDSMFYPKLDFRSGYFQIPLAKEDRQKTAFSTRDNHYQFTVLPQGITNGPAVFQRIINQILGPARWKFALAYIDDIIIYSRTFDEHLLHLNEICDILERARFRLHPEKCEIAKTQTNYLGHELKHGEIRPSSENISGLLKTQIPTTAAEACRFNHLGNLCLRRKVNDGSSKNTQITLTKEELQSFEELKKILTSDLVLRLPNHRYPYKLQTDASDEGIGAVLLQIYPEGDHPVGYLSKKITKAQRKWSPTEQECFALMCALDKWHVYLTGVKFTWDTDHQALIHLKNKAQVNKRCERWRLKIAEYDIKINHIRGIHNAMPDYLSRSPVEDPEEDPDEIVENTTKSTQTDEEVHAIVGAVTRAQSKLQPAQQQPSSSPSVGQDLSTIFSDDNRIVPFSLEDLKRARSIMTQDLS</sequence>
<feature type="domain" description="Reverse transcriptase" evidence="8">
    <location>
        <begin position="134"/>
        <end position="313"/>
    </location>
</feature>
<dbReference type="InterPro" id="IPR000477">
    <property type="entry name" value="RT_dom"/>
</dbReference>
<dbReference type="Pfam" id="PF00078">
    <property type="entry name" value="RVT_1"/>
    <property type="match status" value="1"/>
</dbReference>
<evidence type="ECO:0000256" key="6">
    <source>
        <dbReference type="ARBA" id="ARBA00022918"/>
    </source>
</evidence>
<dbReference type="CDD" id="cd01647">
    <property type="entry name" value="RT_LTR"/>
    <property type="match status" value="1"/>
</dbReference>
<dbReference type="Gene3D" id="3.30.70.270">
    <property type="match status" value="1"/>
</dbReference>
<evidence type="ECO:0000256" key="5">
    <source>
        <dbReference type="ARBA" id="ARBA00022801"/>
    </source>
</evidence>
<dbReference type="PROSITE" id="PS50878">
    <property type="entry name" value="RT_POL"/>
    <property type="match status" value="1"/>
</dbReference>
<proteinExistence type="predicted"/>
<feature type="compositionally biased region" description="Low complexity" evidence="7">
    <location>
        <begin position="553"/>
        <end position="568"/>
    </location>
</feature>
<keyword evidence="2" id="KW-0548">Nucleotidyltransferase</keyword>
<evidence type="ECO:0000256" key="3">
    <source>
        <dbReference type="ARBA" id="ARBA00022722"/>
    </source>
</evidence>
<gene>
    <name evidence="9" type="ORF">OVA965_LOCUS18133</name>
    <name evidence="10" type="ORF">TMI583_LOCUS18145</name>
</gene>
<reference evidence="9" key="1">
    <citation type="submission" date="2021-02" db="EMBL/GenBank/DDBJ databases">
        <authorList>
            <person name="Nowell W R."/>
        </authorList>
    </citation>
    <scope>NUCLEOTIDE SEQUENCE</scope>
</reference>